<reference evidence="2 3" key="1">
    <citation type="submission" date="2021-06" db="EMBL/GenBank/DDBJ databases">
        <authorList>
            <person name="Kallberg Y."/>
            <person name="Tangrot J."/>
            <person name="Rosling A."/>
        </authorList>
    </citation>
    <scope>NUCLEOTIDE SEQUENCE [LARGE SCALE GENOMIC DNA]</scope>
    <source>
        <strain evidence="2 3">120-4 pot B 10/14</strain>
    </source>
</reference>
<gene>
    <name evidence="2" type="ORF">GMARGA_LOCUS23081</name>
</gene>
<evidence type="ECO:0000313" key="3">
    <source>
        <dbReference type="Proteomes" id="UP000789901"/>
    </source>
</evidence>
<name>A0ABN7VV71_GIGMA</name>
<sequence>IATKETQHQQRRKNAEMDDTEQRTIRTKKIYKKFKYNISQSQDSGAINIEIDETDYQNAATGKNEDKKGAKKSLTTRTI</sequence>
<comment type="caution">
    <text evidence="2">The sequence shown here is derived from an EMBL/GenBank/DDBJ whole genome shotgun (WGS) entry which is preliminary data.</text>
</comment>
<dbReference type="Proteomes" id="UP000789901">
    <property type="component" value="Unassembled WGS sequence"/>
</dbReference>
<evidence type="ECO:0000313" key="2">
    <source>
        <dbReference type="EMBL" id="CAG8800912.1"/>
    </source>
</evidence>
<dbReference type="EMBL" id="CAJVQB010023019">
    <property type="protein sequence ID" value="CAG8800912.1"/>
    <property type="molecule type" value="Genomic_DNA"/>
</dbReference>
<feature type="non-terminal residue" evidence="2">
    <location>
        <position position="1"/>
    </location>
</feature>
<keyword evidence="3" id="KW-1185">Reference proteome</keyword>
<protein>
    <submittedName>
        <fullName evidence="2">45775_t:CDS:1</fullName>
    </submittedName>
</protein>
<proteinExistence type="predicted"/>
<feature type="region of interest" description="Disordered" evidence="1">
    <location>
        <begin position="59"/>
        <end position="79"/>
    </location>
</feature>
<accession>A0ABN7VV71</accession>
<organism evidence="2 3">
    <name type="scientific">Gigaspora margarita</name>
    <dbReference type="NCBI Taxonomy" id="4874"/>
    <lineage>
        <taxon>Eukaryota</taxon>
        <taxon>Fungi</taxon>
        <taxon>Fungi incertae sedis</taxon>
        <taxon>Mucoromycota</taxon>
        <taxon>Glomeromycotina</taxon>
        <taxon>Glomeromycetes</taxon>
        <taxon>Diversisporales</taxon>
        <taxon>Gigasporaceae</taxon>
        <taxon>Gigaspora</taxon>
    </lineage>
</organism>
<feature type="region of interest" description="Disordered" evidence="1">
    <location>
        <begin position="1"/>
        <end position="22"/>
    </location>
</feature>
<evidence type="ECO:0000256" key="1">
    <source>
        <dbReference type="SAM" id="MobiDB-lite"/>
    </source>
</evidence>